<gene>
    <name evidence="1" type="ORF">FF011L_52960</name>
</gene>
<dbReference type="EMBL" id="CP036262">
    <property type="protein sequence ID" value="QDS96485.1"/>
    <property type="molecule type" value="Genomic_DNA"/>
</dbReference>
<sequence length="135" mass="15017">MLRQVKVRSFYPLSFGVMLVLFSVGCSGSSGTRSVVVMPEQLQLEGVAWTKQVWDEKLDQQLAAYFSTRPQVAENPGLRGQPVCYVNGSTKRIYWVKAVEQSCQWVLLEFKGSRAGPLVEGVGEPFLEIETEGTV</sequence>
<keyword evidence="2" id="KW-1185">Reference proteome</keyword>
<evidence type="ECO:0000313" key="2">
    <source>
        <dbReference type="Proteomes" id="UP000320672"/>
    </source>
</evidence>
<dbReference type="Proteomes" id="UP000320672">
    <property type="component" value="Chromosome"/>
</dbReference>
<accession>A0A517MNM7</accession>
<dbReference type="RefSeq" id="WP_145354623.1">
    <property type="nucleotide sequence ID" value="NZ_CP036262.1"/>
</dbReference>
<protein>
    <recommendedName>
        <fullName evidence="3">Lipoprotein</fullName>
    </recommendedName>
</protein>
<proteinExistence type="predicted"/>
<dbReference type="KEGG" id="rml:FF011L_52960"/>
<evidence type="ECO:0000313" key="1">
    <source>
        <dbReference type="EMBL" id="QDS96485.1"/>
    </source>
</evidence>
<organism evidence="1 2">
    <name type="scientific">Roseimaritima multifibrata</name>
    <dbReference type="NCBI Taxonomy" id="1930274"/>
    <lineage>
        <taxon>Bacteria</taxon>
        <taxon>Pseudomonadati</taxon>
        <taxon>Planctomycetota</taxon>
        <taxon>Planctomycetia</taxon>
        <taxon>Pirellulales</taxon>
        <taxon>Pirellulaceae</taxon>
        <taxon>Roseimaritima</taxon>
    </lineage>
</organism>
<dbReference type="PROSITE" id="PS51257">
    <property type="entry name" value="PROKAR_LIPOPROTEIN"/>
    <property type="match status" value="1"/>
</dbReference>
<reference evidence="1 2" key="1">
    <citation type="submission" date="2019-02" db="EMBL/GenBank/DDBJ databases">
        <title>Deep-cultivation of Planctomycetes and their phenomic and genomic characterization uncovers novel biology.</title>
        <authorList>
            <person name="Wiegand S."/>
            <person name="Jogler M."/>
            <person name="Boedeker C."/>
            <person name="Pinto D."/>
            <person name="Vollmers J."/>
            <person name="Rivas-Marin E."/>
            <person name="Kohn T."/>
            <person name="Peeters S.H."/>
            <person name="Heuer A."/>
            <person name="Rast P."/>
            <person name="Oberbeckmann S."/>
            <person name="Bunk B."/>
            <person name="Jeske O."/>
            <person name="Meyerdierks A."/>
            <person name="Storesund J.E."/>
            <person name="Kallscheuer N."/>
            <person name="Luecker S."/>
            <person name="Lage O.M."/>
            <person name="Pohl T."/>
            <person name="Merkel B.J."/>
            <person name="Hornburger P."/>
            <person name="Mueller R.-W."/>
            <person name="Bruemmer F."/>
            <person name="Labrenz M."/>
            <person name="Spormann A.M."/>
            <person name="Op den Camp H."/>
            <person name="Overmann J."/>
            <person name="Amann R."/>
            <person name="Jetten M.S.M."/>
            <person name="Mascher T."/>
            <person name="Medema M.H."/>
            <person name="Devos D.P."/>
            <person name="Kaster A.-K."/>
            <person name="Ovreas L."/>
            <person name="Rohde M."/>
            <person name="Galperin M.Y."/>
            <person name="Jogler C."/>
        </authorList>
    </citation>
    <scope>NUCLEOTIDE SEQUENCE [LARGE SCALE GENOMIC DNA]</scope>
    <source>
        <strain evidence="1 2">FF011L</strain>
    </source>
</reference>
<evidence type="ECO:0008006" key="3">
    <source>
        <dbReference type="Google" id="ProtNLM"/>
    </source>
</evidence>
<dbReference type="AlphaFoldDB" id="A0A517MNM7"/>
<name>A0A517MNM7_9BACT</name>
<dbReference type="OrthoDB" id="288210at2"/>